<evidence type="ECO:0000313" key="1">
    <source>
        <dbReference type="EMBL" id="DAE22633.1"/>
    </source>
</evidence>
<reference evidence="1" key="1">
    <citation type="journal article" date="2021" name="Proc. Natl. Acad. Sci. U.S.A.">
        <title>A Catalog of Tens of Thousands of Viruses from Human Metagenomes Reveals Hidden Associations with Chronic Diseases.</title>
        <authorList>
            <person name="Tisza M.J."/>
            <person name="Buck C.B."/>
        </authorList>
    </citation>
    <scope>NUCLEOTIDE SEQUENCE</scope>
    <source>
        <strain evidence="1">Ct5co22</strain>
    </source>
</reference>
<protein>
    <recommendedName>
        <fullName evidence="2">Tail fiber protein</fullName>
    </recommendedName>
</protein>
<proteinExistence type="predicted"/>
<evidence type="ECO:0008006" key="2">
    <source>
        <dbReference type="Google" id="ProtNLM"/>
    </source>
</evidence>
<name>A0A8S5QUY7_9CAUD</name>
<sequence>MQDRVPLYPGRVKMTPVAGQANTYDMVRADDPTQAGTPLNKATLLKDATAALFGKTNAAVPDDILSLLSKSVLAQTVGEDTSLTDVLGTKLTVGGLIESGSYVGTGVNGPGNENSLTFSFVPYMVVILYNSAATLYPGVVFIKGQTLSDSIGYNGNYSNNYALSVSWEGKTVSWYSSSTVGAQLNYEGTYYYFAIGK</sequence>
<dbReference type="EMBL" id="BK015735">
    <property type="protein sequence ID" value="DAE22633.1"/>
    <property type="molecule type" value="Genomic_DNA"/>
</dbReference>
<accession>A0A8S5QUY7</accession>
<organism evidence="1">
    <name type="scientific">Siphoviridae sp. ct5co22</name>
    <dbReference type="NCBI Taxonomy" id="2826294"/>
    <lineage>
        <taxon>Viruses</taxon>
        <taxon>Duplodnaviria</taxon>
        <taxon>Heunggongvirae</taxon>
        <taxon>Uroviricota</taxon>
        <taxon>Caudoviricetes</taxon>
    </lineage>
</organism>